<proteinExistence type="predicted"/>
<accession>K0IL00</accession>
<dbReference type="BioCyc" id="CNIT1237085:G1324-3162-MONOMER"/>
<dbReference type="AlphaFoldDB" id="K0IL00"/>
<dbReference type="EMBL" id="CP002408">
    <property type="protein sequence ID" value="AFU60078.1"/>
    <property type="molecule type" value="Genomic_DNA"/>
</dbReference>
<dbReference type="HOGENOM" id="CLU_1381444_0_0_2"/>
<dbReference type="Proteomes" id="UP000008037">
    <property type="component" value="Chromosome"/>
</dbReference>
<evidence type="ECO:0000313" key="2">
    <source>
        <dbReference type="Proteomes" id="UP000008037"/>
    </source>
</evidence>
<gene>
    <name evidence="1" type="ordered locus">Ngar_c31620</name>
</gene>
<evidence type="ECO:0000313" key="1">
    <source>
        <dbReference type="EMBL" id="AFU60078.1"/>
    </source>
</evidence>
<organism evidence="1 2">
    <name type="scientific">Nitrososphaera gargensis (strain Ga9.2)</name>
    <dbReference type="NCBI Taxonomy" id="1237085"/>
    <lineage>
        <taxon>Archaea</taxon>
        <taxon>Nitrososphaerota</taxon>
        <taxon>Nitrososphaeria</taxon>
        <taxon>Nitrososphaerales</taxon>
        <taxon>Nitrososphaeraceae</taxon>
        <taxon>Nitrososphaera</taxon>
    </lineage>
</organism>
<sequence length="197" mass="22687">MTNLMVYSPVEDDRLSRFLSDRPKFKLYAATQHLNNLKSIEARHESLVAPKARIPAEMEIDSFLDKMLGAVDSLFVQINEKLDLGIPIDQLDFGHVQSALSAKTKRIDLLSDLDKARQYGNWYRQLIELRNSSMRESLSKLVIVGPDSMKAYFKKNSKDPDNSPPMELEVIPYFEQCLSSMERLIEMIRNSDPRFSE</sequence>
<dbReference type="InParanoid" id="K0IL00"/>
<dbReference type="KEGG" id="nga:Ngar_c31620"/>
<keyword evidence="2" id="KW-1185">Reference proteome</keyword>
<name>K0IL00_NITGG</name>
<protein>
    <submittedName>
        <fullName evidence="1">Uncharacterized protein</fullName>
    </submittedName>
</protein>
<reference evidence="1 2" key="1">
    <citation type="journal article" date="2012" name="Environ. Microbiol.">
        <title>The genome of the ammonia-oxidizing Candidatus Nitrososphaera gargensis: insights into metabolic versatility and environmental adaptations.</title>
        <authorList>
            <person name="Spang A."/>
            <person name="Poehlein A."/>
            <person name="Offre P."/>
            <person name="Zumbragel S."/>
            <person name="Haider S."/>
            <person name="Rychlik N."/>
            <person name="Nowka B."/>
            <person name="Schmeisser C."/>
            <person name="Lebedeva E.V."/>
            <person name="Rattei T."/>
            <person name="Bohm C."/>
            <person name="Schmid M."/>
            <person name="Galushko A."/>
            <person name="Hatzenpichler R."/>
            <person name="Weinmaier T."/>
            <person name="Daniel R."/>
            <person name="Schleper C."/>
            <person name="Spieck E."/>
            <person name="Streit W."/>
            <person name="Wagner M."/>
        </authorList>
    </citation>
    <scope>NUCLEOTIDE SEQUENCE [LARGE SCALE GENOMIC DNA]</scope>
    <source>
        <strain evidence="2">Ga9.2</strain>
    </source>
</reference>